<keyword evidence="5" id="KW-0812">Transmembrane</keyword>
<evidence type="ECO:0000313" key="8">
    <source>
        <dbReference type="Proteomes" id="UP000461948"/>
    </source>
</evidence>
<dbReference type="InterPro" id="IPR001479">
    <property type="entry name" value="Quinoprotein_DH_CS"/>
</dbReference>
<proteinExistence type="inferred from homology"/>
<dbReference type="GO" id="GO:0008876">
    <property type="term" value="F:quinoprotein glucose dehydrogenase activity"/>
    <property type="evidence" value="ECO:0007669"/>
    <property type="project" value="TreeGrafter"/>
</dbReference>
<keyword evidence="5" id="KW-0472">Membrane</keyword>
<reference evidence="7 8" key="1">
    <citation type="submission" date="2019-11" db="EMBL/GenBank/DDBJ databases">
        <title>Draft Genome Sequence of Plant Growth-Promoting Rhizosphere-Associated Bacteria.</title>
        <authorList>
            <person name="Vasilyev I.Y."/>
            <person name="Radchenko V."/>
            <person name="Ilnitskaya E.V."/>
        </authorList>
    </citation>
    <scope>NUCLEOTIDE SEQUENCE [LARGE SCALE GENOMIC DNA]</scope>
    <source>
        <strain evidence="7 8">VRA_MhP_f</strain>
    </source>
</reference>
<name>A0A7X2MR51_ENTAG</name>
<feature type="non-terminal residue" evidence="7">
    <location>
        <position position="390"/>
    </location>
</feature>
<dbReference type="PANTHER" id="PTHR32303:SF4">
    <property type="entry name" value="QUINOPROTEIN GLUCOSE DEHYDROGENASE"/>
    <property type="match status" value="1"/>
</dbReference>
<evidence type="ECO:0000256" key="3">
    <source>
        <dbReference type="ARBA" id="ARBA00022891"/>
    </source>
</evidence>
<evidence type="ECO:0000256" key="4">
    <source>
        <dbReference type="ARBA" id="ARBA00023002"/>
    </source>
</evidence>
<dbReference type="GO" id="GO:0030288">
    <property type="term" value="C:outer membrane-bounded periplasmic space"/>
    <property type="evidence" value="ECO:0007669"/>
    <property type="project" value="InterPro"/>
</dbReference>
<dbReference type="EMBL" id="WKLC01001382">
    <property type="protein sequence ID" value="MSE17804.1"/>
    <property type="molecule type" value="Genomic_DNA"/>
</dbReference>
<organism evidence="7 8">
    <name type="scientific">Enterobacter agglomerans</name>
    <name type="common">Erwinia herbicola</name>
    <name type="synonym">Pantoea agglomerans</name>
    <dbReference type="NCBI Taxonomy" id="549"/>
    <lineage>
        <taxon>Bacteria</taxon>
        <taxon>Pseudomonadati</taxon>
        <taxon>Pseudomonadota</taxon>
        <taxon>Gammaproteobacteria</taxon>
        <taxon>Enterobacterales</taxon>
        <taxon>Erwiniaceae</taxon>
        <taxon>Pantoea</taxon>
        <taxon>Pantoea agglomerans group</taxon>
    </lineage>
</organism>
<dbReference type="InterPro" id="IPR018391">
    <property type="entry name" value="PQQ_b-propeller_rpt"/>
</dbReference>
<dbReference type="Proteomes" id="UP000461948">
    <property type="component" value="Unassembled WGS sequence"/>
</dbReference>
<evidence type="ECO:0000313" key="7">
    <source>
        <dbReference type="EMBL" id="MSE17804.1"/>
    </source>
</evidence>
<dbReference type="SUPFAM" id="SSF50998">
    <property type="entry name" value="Quinoprotein alcohol dehydrogenase-like"/>
    <property type="match status" value="1"/>
</dbReference>
<feature type="non-terminal residue" evidence="7">
    <location>
        <position position="1"/>
    </location>
</feature>
<dbReference type="InterPro" id="IPR002372">
    <property type="entry name" value="PQQ_rpt_dom"/>
</dbReference>
<dbReference type="InterPro" id="IPR011047">
    <property type="entry name" value="Quinoprotein_ADH-like_sf"/>
</dbReference>
<evidence type="ECO:0000259" key="6">
    <source>
        <dbReference type="Pfam" id="PF01011"/>
    </source>
</evidence>
<feature type="transmembrane region" description="Helical" evidence="5">
    <location>
        <begin position="12"/>
        <end position="32"/>
    </location>
</feature>
<dbReference type="SMART" id="SM00564">
    <property type="entry name" value="PQQ"/>
    <property type="match status" value="4"/>
</dbReference>
<evidence type="ECO:0000256" key="2">
    <source>
        <dbReference type="ARBA" id="ARBA00008156"/>
    </source>
</evidence>
<gene>
    <name evidence="7" type="ORF">GKC49_22680</name>
</gene>
<feature type="domain" description="Pyrrolo-quinoline quinone repeat" evidence="6">
    <location>
        <begin position="93"/>
        <end position="390"/>
    </location>
</feature>
<keyword evidence="3" id="KW-0634">PQQ</keyword>
<dbReference type="PROSITE" id="PS00364">
    <property type="entry name" value="BACTERIAL_PQQ_2"/>
    <property type="match status" value="1"/>
</dbReference>
<feature type="transmembrane region" description="Helical" evidence="5">
    <location>
        <begin position="41"/>
        <end position="62"/>
    </location>
</feature>
<dbReference type="PANTHER" id="PTHR32303">
    <property type="entry name" value="QUINOPROTEIN ALCOHOL DEHYDROGENASE (CYTOCHROME C)"/>
    <property type="match status" value="1"/>
</dbReference>
<dbReference type="Pfam" id="PF01011">
    <property type="entry name" value="PQQ"/>
    <property type="match status" value="1"/>
</dbReference>
<comment type="similarity">
    <text evidence="2">Belongs to the bacterial PQQ dehydrogenase family.</text>
</comment>
<dbReference type="AlphaFoldDB" id="A0A7X2MR51"/>
<keyword evidence="5" id="KW-1133">Transmembrane helix</keyword>
<protein>
    <submittedName>
        <fullName evidence="7">PQQ-binding-like beta-propeller repeat protein</fullName>
    </submittedName>
</protein>
<dbReference type="Gene3D" id="2.140.10.10">
    <property type="entry name" value="Quinoprotein alcohol dehydrogenase-like superfamily"/>
    <property type="match status" value="1"/>
</dbReference>
<keyword evidence="4" id="KW-0560">Oxidoreductase</keyword>
<sequence length="390" mass="42552">GVWEVGTDFWALAPRTDVLVIFGVWLILPFVYRSFNAGSKAALGTMAVALIASAIVLAYAVFNDPQVINGSVPETADNAPQAAPLSNIPDADWPAYARDQQGTRFSPLKQINHQNVKELQVAWQFQTGDMKTPNDPGEITDEVTPIKIRDTLYLCSPHQILFALDAATGKQKWKFDPGMKVNPTFQHVTCRGVSYHEVPAAADAANTQPALCSRRIYLPVNDGRLFALDAETGERCPAFGVNGELDLQHKQPVTTAGQYEPTSPPVITNTTIVMAGAVTDNYSTREPSGVIRGFDVNTGKLLWVFDPGAKDPNAIPADEHTFTMNSPNSWAPAVYDPKLDTVYLPMGVSTPDIWGGNRTPEQERYASSVLALNATTGKLVWSYQTVHHDL</sequence>
<accession>A0A7X2MR51</accession>
<comment type="caution">
    <text evidence="7">The sequence shown here is derived from an EMBL/GenBank/DDBJ whole genome shotgun (WGS) entry which is preliminary data.</text>
</comment>
<evidence type="ECO:0000256" key="1">
    <source>
        <dbReference type="ARBA" id="ARBA00001931"/>
    </source>
</evidence>
<comment type="cofactor">
    <cofactor evidence="1">
        <name>pyrroloquinoline quinone</name>
        <dbReference type="ChEBI" id="CHEBI:58442"/>
    </cofactor>
</comment>
<evidence type="ECO:0000256" key="5">
    <source>
        <dbReference type="SAM" id="Phobius"/>
    </source>
</evidence>